<evidence type="ECO:0008006" key="3">
    <source>
        <dbReference type="Google" id="ProtNLM"/>
    </source>
</evidence>
<dbReference type="InParanoid" id="A0A165BII4"/>
<gene>
    <name evidence="1" type="ORF">LAESUDRAFT_764046</name>
</gene>
<proteinExistence type="predicted"/>
<sequence>MPMLEELSASDLIEMRSSKLEQRDTRQHAPELKHLDGLIKAVEVQAEPRDCNAHITINCLPSEVLREIFLMTCIVKLARYRSSHYAWPDITTV</sequence>
<protein>
    <recommendedName>
        <fullName evidence="3">F-box domain-containing protein</fullName>
    </recommendedName>
</protein>
<accession>A0A165BII4</accession>
<dbReference type="EMBL" id="KV427670">
    <property type="protein sequence ID" value="KZT01123.1"/>
    <property type="molecule type" value="Genomic_DNA"/>
</dbReference>
<dbReference type="Proteomes" id="UP000076871">
    <property type="component" value="Unassembled WGS sequence"/>
</dbReference>
<dbReference type="GeneID" id="63830403"/>
<evidence type="ECO:0000313" key="1">
    <source>
        <dbReference type="EMBL" id="KZT01123.1"/>
    </source>
</evidence>
<dbReference type="AlphaFoldDB" id="A0A165BII4"/>
<reference evidence="1 2" key="1">
    <citation type="journal article" date="2016" name="Mol. Biol. Evol.">
        <title>Comparative Genomics of Early-Diverging Mushroom-Forming Fungi Provides Insights into the Origins of Lignocellulose Decay Capabilities.</title>
        <authorList>
            <person name="Nagy L.G."/>
            <person name="Riley R."/>
            <person name="Tritt A."/>
            <person name="Adam C."/>
            <person name="Daum C."/>
            <person name="Floudas D."/>
            <person name="Sun H."/>
            <person name="Yadav J.S."/>
            <person name="Pangilinan J."/>
            <person name="Larsson K.H."/>
            <person name="Matsuura K."/>
            <person name="Barry K."/>
            <person name="Labutti K."/>
            <person name="Kuo R."/>
            <person name="Ohm R.A."/>
            <person name="Bhattacharya S.S."/>
            <person name="Shirouzu T."/>
            <person name="Yoshinaga Y."/>
            <person name="Martin F.M."/>
            <person name="Grigoriev I.V."/>
            <person name="Hibbett D.S."/>
        </authorList>
    </citation>
    <scope>NUCLEOTIDE SEQUENCE [LARGE SCALE GENOMIC DNA]</scope>
    <source>
        <strain evidence="1 2">93-53</strain>
    </source>
</reference>
<keyword evidence="2" id="KW-1185">Reference proteome</keyword>
<dbReference type="RefSeq" id="XP_040758863.1">
    <property type="nucleotide sequence ID" value="XM_040913375.1"/>
</dbReference>
<organism evidence="1 2">
    <name type="scientific">Laetiporus sulphureus 93-53</name>
    <dbReference type="NCBI Taxonomy" id="1314785"/>
    <lineage>
        <taxon>Eukaryota</taxon>
        <taxon>Fungi</taxon>
        <taxon>Dikarya</taxon>
        <taxon>Basidiomycota</taxon>
        <taxon>Agaricomycotina</taxon>
        <taxon>Agaricomycetes</taxon>
        <taxon>Polyporales</taxon>
        <taxon>Laetiporus</taxon>
    </lineage>
</organism>
<name>A0A165BII4_9APHY</name>
<evidence type="ECO:0000313" key="2">
    <source>
        <dbReference type="Proteomes" id="UP000076871"/>
    </source>
</evidence>